<reference evidence="2" key="1">
    <citation type="submission" date="2021-06" db="EMBL/GenBank/DDBJ databases">
        <title>Comparative genomics, transcriptomics and evolutionary studies reveal genomic signatures of adaptation to plant cell wall in hemibiotrophic fungi.</title>
        <authorList>
            <consortium name="DOE Joint Genome Institute"/>
            <person name="Baroncelli R."/>
            <person name="Diaz J.F."/>
            <person name="Benocci T."/>
            <person name="Peng M."/>
            <person name="Battaglia E."/>
            <person name="Haridas S."/>
            <person name="Andreopoulos W."/>
            <person name="Labutti K."/>
            <person name="Pangilinan J."/>
            <person name="Floch G.L."/>
            <person name="Makela M.R."/>
            <person name="Henrissat B."/>
            <person name="Grigoriev I.V."/>
            <person name="Crouch J.A."/>
            <person name="De Vries R.P."/>
            <person name="Sukno S.A."/>
            <person name="Thon M.R."/>
        </authorList>
    </citation>
    <scope>NUCLEOTIDE SEQUENCE</scope>
    <source>
        <strain evidence="2">CBS 125086</strain>
    </source>
</reference>
<dbReference type="GeneID" id="85435039"/>
<keyword evidence="3" id="KW-1185">Reference proteome</keyword>
<evidence type="ECO:0000256" key="1">
    <source>
        <dbReference type="SAM" id="MobiDB-lite"/>
    </source>
</evidence>
<organism evidence="2 3">
    <name type="scientific">Colletotrichum navitas</name>
    <dbReference type="NCBI Taxonomy" id="681940"/>
    <lineage>
        <taxon>Eukaryota</taxon>
        <taxon>Fungi</taxon>
        <taxon>Dikarya</taxon>
        <taxon>Ascomycota</taxon>
        <taxon>Pezizomycotina</taxon>
        <taxon>Sordariomycetes</taxon>
        <taxon>Hypocreomycetidae</taxon>
        <taxon>Glomerellales</taxon>
        <taxon>Glomerellaceae</taxon>
        <taxon>Colletotrichum</taxon>
        <taxon>Colletotrichum graminicola species complex</taxon>
    </lineage>
</organism>
<proteinExistence type="predicted"/>
<dbReference type="AlphaFoldDB" id="A0AAD8V6F7"/>
<protein>
    <submittedName>
        <fullName evidence="2">Uncharacterized protein</fullName>
    </submittedName>
</protein>
<dbReference type="EMBL" id="JAHLJV010000018">
    <property type="protein sequence ID" value="KAK1594769.1"/>
    <property type="molecule type" value="Genomic_DNA"/>
</dbReference>
<dbReference type="RefSeq" id="XP_060415888.1">
    <property type="nucleotide sequence ID" value="XM_060550799.1"/>
</dbReference>
<accession>A0AAD8V6F7</accession>
<comment type="caution">
    <text evidence="2">The sequence shown here is derived from an EMBL/GenBank/DDBJ whole genome shotgun (WGS) entry which is preliminary data.</text>
</comment>
<name>A0AAD8V6F7_9PEZI</name>
<evidence type="ECO:0000313" key="2">
    <source>
        <dbReference type="EMBL" id="KAK1594769.1"/>
    </source>
</evidence>
<gene>
    <name evidence="2" type="ORF">LY79DRAFT_124828</name>
</gene>
<dbReference type="Proteomes" id="UP001230504">
    <property type="component" value="Unassembled WGS sequence"/>
</dbReference>
<evidence type="ECO:0000313" key="3">
    <source>
        <dbReference type="Proteomes" id="UP001230504"/>
    </source>
</evidence>
<sequence length="161" mass="17611">MIRHIHSLTSPSLLLHLPGPTSSVTPIGPLSAIVRRGHTRRGRLVSIRIQRHHPMPSSVCAQVSLSPLSPDIGLRYLSYLSDPPPPRRTFRYIGLPLPAGVSPLASRQCPATAYTDNGVFSEQCNHGKEVTKIERRKPTAKQPPSVGRTGQLAAKRSHQLN</sequence>
<feature type="region of interest" description="Disordered" evidence="1">
    <location>
        <begin position="133"/>
        <end position="161"/>
    </location>
</feature>